<reference evidence="11 12" key="1">
    <citation type="submission" date="2010-05" db="EMBL/GenBank/DDBJ databases">
        <title>The Genome Sequence of Thecamonas trahens ATCC 50062.</title>
        <authorList>
            <consortium name="The Broad Institute Genome Sequencing Platform"/>
            <person name="Russ C."/>
            <person name="Cuomo C."/>
            <person name="Shea T."/>
            <person name="Young S.K."/>
            <person name="Zeng Q."/>
            <person name="Koehrsen M."/>
            <person name="Haas B."/>
            <person name="Borodovsky M."/>
            <person name="Guigo R."/>
            <person name="Alvarado L."/>
            <person name="Berlin A."/>
            <person name="Bochicchio J."/>
            <person name="Borenstein D."/>
            <person name="Chapman S."/>
            <person name="Chen Z."/>
            <person name="Freedman E."/>
            <person name="Gellesch M."/>
            <person name="Goldberg J."/>
            <person name="Griggs A."/>
            <person name="Gujja S."/>
            <person name="Heilman E."/>
            <person name="Heiman D."/>
            <person name="Hepburn T."/>
            <person name="Howarth C."/>
            <person name="Jen D."/>
            <person name="Larson L."/>
            <person name="Mehta T."/>
            <person name="Park D."/>
            <person name="Pearson M."/>
            <person name="Roberts A."/>
            <person name="Saif S."/>
            <person name="Shenoy N."/>
            <person name="Sisk P."/>
            <person name="Stolte C."/>
            <person name="Sykes S."/>
            <person name="Thomson T."/>
            <person name="Walk T."/>
            <person name="White J."/>
            <person name="Yandava C."/>
            <person name="Burger G."/>
            <person name="Gray M.W."/>
            <person name="Holland P.W.H."/>
            <person name="King N."/>
            <person name="Lang F.B.F."/>
            <person name="Roger A.J."/>
            <person name="Ruiz-Trillo I."/>
            <person name="Lander E."/>
            <person name="Nusbaum C."/>
        </authorList>
    </citation>
    <scope>NUCLEOTIDE SEQUENCE [LARGE SCALE GENOMIC DNA]</scope>
    <source>
        <strain evidence="11 12">ATCC 50062</strain>
    </source>
</reference>
<evidence type="ECO:0000256" key="10">
    <source>
        <dbReference type="SAM" id="Phobius"/>
    </source>
</evidence>
<dbReference type="Pfam" id="PF07690">
    <property type="entry name" value="MFS_1"/>
    <property type="match status" value="1"/>
</dbReference>
<dbReference type="InterPro" id="IPR017939">
    <property type="entry name" value="G-Glutamylcylcotransferase"/>
</dbReference>
<dbReference type="GO" id="GO:0003839">
    <property type="term" value="F:gamma-glutamylcyclotransferase activity"/>
    <property type="evidence" value="ECO:0007669"/>
    <property type="project" value="UniProtKB-EC"/>
</dbReference>
<dbReference type="AlphaFoldDB" id="A0A0L0DWJ3"/>
<feature type="transmembrane region" description="Helical" evidence="10">
    <location>
        <begin position="328"/>
        <end position="351"/>
    </location>
</feature>
<feature type="transmembrane region" description="Helical" evidence="10">
    <location>
        <begin position="185"/>
        <end position="205"/>
    </location>
</feature>
<feature type="transmembrane region" description="Helical" evidence="10">
    <location>
        <begin position="607"/>
        <end position="628"/>
    </location>
</feature>
<evidence type="ECO:0000256" key="7">
    <source>
        <dbReference type="ARBA" id="ARBA00023239"/>
    </source>
</evidence>
<dbReference type="SUPFAM" id="SSF110857">
    <property type="entry name" value="Gamma-glutamyl cyclotransferase-like"/>
    <property type="match status" value="2"/>
</dbReference>
<feature type="transmembrane region" description="Helical" evidence="10">
    <location>
        <begin position="510"/>
        <end position="527"/>
    </location>
</feature>
<feature type="transmembrane region" description="Helical" evidence="10">
    <location>
        <begin position="794"/>
        <end position="815"/>
    </location>
</feature>
<dbReference type="EMBL" id="GL349508">
    <property type="protein sequence ID" value="KNC55898.1"/>
    <property type="molecule type" value="Genomic_DNA"/>
</dbReference>
<keyword evidence="3" id="KW-1003">Cell membrane</keyword>
<dbReference type="STRING" id="461836.A0A0L0DWJ3"/>
<feature type="transmembrane region" description="Helical" evidence="10">
    <location>
        <begin position="454"/>
        <end position="470"/>
    </location>
</feature>
<evidence type="ECO:0000256" key="3">
    <source>
        <dbReference type="ARBA" id="ARBA00022475"/>
    </source>
</evidence>
<name>A0A0L0DWJ3_THETB</name>
<proteinExistence type="predicted"/>
<dbReference type="InterPro" id="IPR011701">
    <property type="entry name" value="MFS"/>
</dbReference>
<evidence type="ECO:0000313" key="11">
    <source>
        <dbReference type="EMBL" id="KNC55898.1"/>
    </source>
</evidence>
<feature type="transmembrane region" description="Helical" evidence="10">
    <location>
        <begin position="649"/>
        <end position="669"/>
    </location>
</feature>
<dbReference type="Pfam" id="PF03706">
    <property type="entry name" value="LPG_synthase_TM"/>
    <property type="match status" value="1"/>
</dbReference>
<evidence type="ECO:0000256" key="6">
    <source>
        <dbReference type="ARBA" id="ARBA00023136"/>
    </source>
</evidence>
<organism evidence="11 12">
    <name type="scientific">Thecamonas trahens ATCC 50062</name>
    <dbReference type="NCBI Taxonomy" id="461836"/>
    <lineage>
        <taxon>Eukaryota</taxon>
        <taxon>Apusozoa</taxon>
        <taxon>Apusomonadida</taxon>
        <taxon>Apusomonadidae</taxon>
        <taxon>Thecamonas</taxon>
    </lineage>
</organism>
<feature type="transmembrane region" description="Helical" evidence="10">
    <location>
        <begin position="888"/>
        <end position="906"/>
    </location>
</feature>
<feature type="transmembrane region" description="Helical" evidence="10">
    <location>
        <begin position="675"/>
        <end position="699"/>
    </location>
</feature>
<dbReference type="GO" id="GO:0005886">
    <property type="term" value="C:plasma membrane"/>
    <property type="evidence" value="ECO:0007669"/>
    <property type="project" value="UniProtKB-SubCell"/>
</dbReference>
<evidence type="ECO:0000256" key="4">
    <source>
        <dbReference type="ARBA" id="ARBA00022692"/>
    </source>
</evidence>
<evidence type="ECO:0000256" key="9">
    <source>
        <dbReference type="PIRSR" id="PIRSR617939-2"/>
    </source>
</evidence>
<feature type="transmembrane region" description="Helical" evidence="10">
    <location>
        <begin position="732"/>
        <end position="752"/>
    </location>
</feature>
<keyword evidence="5 10" id="KW-1133">Transmembrane helix</keyword>
<dbReference type="SUPFAM" id="SSF103473">
    <property type="entry name" value="MFS general substrate transporter"/>
    <property type="match status" value="1"/>
</dbReference>
<dbReference type="OrthoDB" id="2924818at2759"/>
<dbReference type="EC" id="4.3.2.9" evidence="2"/>
<sequence>MPPADLDGPVWYFAFGSNMNERLFRERRHMTPIETRIARLDGYRLRFAVAGRRSPRTSARFVEVIQGIDQVAPGGRKPGVSAPADIVEAPGEHVWGVLYLLPFRKFVRLDASEGRQYAYLWVDVEDQDGRTVHALTYCVPYPAPEGRPSRGYLELIRTAVHERAAAVIELDETTPVATRRPRRRWLNWLGTAIGLGLIALLAWRLDWRQFAEVLQSARPEFVLATFLAITLEQVIRGWKWRQILTPVCDCRTSHLFGATMAGYLANLLVPLGLSPFVRSWLVARKQKISVSCALATVAIDRLVDGLVFAGIVVVVVPAAVIPDPNGNIGLGLLLGAGGSAVAIVVALVLLVHHKRRSASGIGILLVLVDRLPKRVSVRARSLALAFADGIVWPRERWRGAAIVMASIVIKLIAASHLFWAGLAFGVVLEPLVYLALLAILGFIVILAHMARVPAGFVVGAVFSLGLFGVGDATALAMVTVVMAANMLAVALFGGWGLWAHGVARERSSRFTRIATAGAFFQGGAAAVDTGTIMASLVHGLTGSSVAVGATAAITRYGWLFPQLFVAWFAQARRRRMPFYALGAFGRVACLIGVGGIVLMAGPTPASSLVIGFFTLWTLYAFVGGILAVPYNDIVARSIPSARRSRLLALRFFAGGLLALGVAAVAGRAIDALAFPAGHAVVLLTGAGLLLVSAISFVSAGEPLAPEPKQATGFGQFLREGLDVFRQDRRFRLFVGVRWLDGTVMMALPFYVVAATQAGVTAAEVAMLLGAQTAGALLSNPLWGWWGDRLGKRRLLGVTAALAIAAPLLTVLWMGVVPPGGTAALPAFAAIFLVLGAVNNGGNIAHLGYLWEISPDDRRPAYSGYFNALVAPAALSPIIGAAVVEALGLSAVFVAGAVAAVGQVIAVQRLRHIEEEMLWYRRSGLRVEGQPADQVWYFAFGANMHDSAFRERRRMRPLEWRPGRIRDYRLRFNLEGRPKGKAAPANIEPCPGGEVWGVLYRITRRDLIWLDSTEGVPGPRYRQLWAEAEDREGNRMRCVTYIAEGKETDGNPSLRYITLLREGARAHDLPEHWVRFLNNVKHAE</sequence>
<feature type="transmembrane region" description="Helical" evidence="10">
    <location>
        <begin position="578"/>
        <end position="601"/>
    </location>
</feature>
<evidence type="ECO:0000256" key="8">
    <source>
        <dbReference type="PIRSR" id="PIRSR617939-1"/>
    </source>
</evidence>
<keyword evidence="12" id="KW-1185">Reference proteome</keyword>
<feature type="transmembrane region" description="Helical" evidence="10">
    <location>
        <begin position="261"/>
        <end position="281"/>
    </location>
</feature>
<feature type="transmembrane region" description="Helical" evidence="10">
    <location>
        <begin position="430"/>
        <end position="447"/>
    </location>
</feature>
<dbReference type="PANTHER" id="PTHR12935">
    <property type="entry name" value="GAMMA-GLUTAMYLCYCLOTRANSFERASE"/>
    <property type="match status" value="1"/>
</dbReference>
<feature type="binding site" evidence="9">
    <location>
        <position position="152"/>
    </location>
    <ligand>
        <name>substrate</name>
    </ligand>
</feature>
<dbReference type="InterPro" id="IPR036259">
    <property type="entry name" value="MFS_trans_sf"/>
</dbReference>
<dbReference type="PANTHER" id="PTHR12935:SF0">
    <property type="entry name" value="GAMMA-GLUTAMYLCYCLOTRANSFERASE"/>
    <property type="match status" value="1"/>
</dbReference>
<feature type="transmembrane region" description="Helical" evidence="10">
    <location>
        <begin position="302"/>
        <end position="322"/>
    </location>
</feature>
<keyword evidence="7" id="KW-0456">Lyase</keyword>
<accession>A0A0L0DWJ3</accession>
<dbReference type="CDD" id="cd06174">
    <property type="entry name" value="MFS"/>
    <property type="match status" value="1"/>
</dbReference>
<feature type="transmembrane region" description="Helical" evidence="10">
    <location>
        <begin position="827"/>
        <end position="849"/>
    </location>
</feature>
<keyword evidence="4 10" id="KW-0812">Transmembrane</keyword>
<dbReference type="GO" id="GO:0022857">
    <property type="term" value="F:transmembrane transporter activity"/>
    <property type="evidence" value="ECO:0007669"/>
    <property type="project" value="InterPro"/>
</dbReference>
<comment type="subcellular location">
    <subcellularLocation>
        <location evidence="1">Cell membrane</location>
        <topology evidence="1">Multi-pass membrane protein</topology>
    </subcellularLocation>
</comment>
<dbReference type="CDD" id="cd06661">
    <property type="entry name" value="GGCT_like"/>
    <property type="match status" value="2"/>
</dbReference>
<dbReference type="Gene3D" id="1.20.1250.20">
    <property type="entry name" value="MFS general substrate transporter like domains"/>
    <property type="match status" value="1"/>
</dbReference>
<feature type="transmembrane region" description="Helical" evidence="10">
    <location>
        <begin position="861"/>
        <end position="882"/>
    </location>
</feature>
<dbReference type="InterPro" id="IPR036568">
    <property type="entry name" value="GGCT-like_sf"/>
</dbReference>
<evidence type="ECO:0000256" key="5">
    <source>
        <dbReference type="ARBA" id="ARBA00022989"/>
    </source>
</evidence>
<evidence type="ECO:0000256" key="1">
    <source>
        <dbReference type="ARBA" id="ARBA00004651"/>
    </source>
</evidence>
<feature type="transmembrane region" description="Helical" evidence="10">
    <location>
        <begin position="476"/>
        <end position="498"/>
    </location>
</feature>
<feature type="transmembrane region" description="Helical" evidence="10">
    <location>
        <begin position="400"/>
        <end position="424"/>
    </location>
</feature>
<gene>
    <name evidence="11" type="ORF">AMSG_11362</name>
</gene>
<evidence type="ECO:0000256" key="2">
    <source>
        <dbReference type="ARBA" id="ARBA00012346"/>
    </source>
</evidence>
<feature type="transmembrane region" description="Helical" evidence="10">
    <location>
        <begin position="533"/>
        <end position="558"/>
    </location>
</feature>
<protein>
    <recommendedName>
        <fullName evidence="2">gamma-glutamylcyclotransferase</fullName>
        <ecNumber evidence="2">4.3.2.9</ecNumber>
    </recommendedName>
</protein>
<dbReference type="Proteomes" id="UP000054408">
    <property type="component" value="Unassembled WGS sequence"/>
</dbReference>
<dbReference type="Gene3D" id="3.10.490.10">
    <property type="entry name" value="Gamma-glutamyl cyclotransferase-like"/>
    <property type="match status" value="2"/>
</dbReference>
<dbReference type="eggNOG" id="KOG4059">
    <property type="taxonomic scope" value="Eukaryota"/>
</dbReference>
<evidence type="ECO:0000313" key="12">
    <source>
        <dbReference type="Proteomes" id="UP000054408"/>
    </source>
</evidence>
<dbReference type="Pfam" id="PF13772">
    <property type="entry name" value="AIG2_2"/>
    <property type="match status" value="2"/>
</dbReference>
<feature type="active site" description="Proton acceptor" evidence="8">
    <location>
        <position position="1013"/>
    </location>
</feature>
<keyword evidence="6 10" id="KW-0472">Membrane</keyword>
<feature type="transmembrane region" description="Helical" evidence="10">
    <location>
        <begin position="764"/>
        <end position="782"/>
    </location>
</feature>
<dbReference type="InterPro" id="IPR022791">
    <property type="entry name" value="L-PG_synthase/AglD"/>
</dbReference>
<dbReference type="InterPro" id="IPR013024">
    <property type="entry name" value="GGCT-like"/>
</dbReference>